<organism evidence="2 3">
    <name type="scientific">Pseudoalteromonas neustonica</name>
    <dbReference type="NCBI Taxonomy" id="1840331"/>
    <lineage>
        <taxon>Bacteria</taxon>
        <taxon>Pseudomonadati</taxon>
        <taxon>Pseudomonadota</taxon>
        <taxon>Gammaproteobacteria</taxon>
        <taxon>Alteromonadales</taxon>
        <taxon>Pseudoalteromonadaceae</taxon>
        <taxon>Pseudoalteromonas</taxon>
    </lineage>
</organism>
<proteinExistence type="predicted"/>
<evidence type="ECO:0008006" key="4">
    <source>
        <dbReference type="Google" id="ProtNLM"/>
    </source>
</evidence>
<reference evidence="2 3" key="1">
    <citation type="submission" date="2019-07" db="EMBL/GenBank/DDBJ databases">
        <title>Diversity of Bacteria from Kongsfjorden, Arctic.</title>
        <authorList>
            <person name="Yu Y."/>
        </authorList>
    </citation>
    <scope>NUCLEOTIDE SEQUENCE [LARGE SCALE GENOMIC DNA]</scope>
    <source>
        <strain evidence="2 3">SM1927</strain>
    </source>
</reference>
<feature type="compositionally biased region" description="Basic and acidic residues" evidence="1">
    <location>
        <begin position="79"/>
        <end position="88"/>
    </location>
</feature>
<gene>
    <name evidence="2" type="ORF">FQP85_05190</name>
</gene>
<feature type="region of interest" description="Disordered" evidence="1">
    <location>
        <begin position="79"/>
        <end position="103"/>
    </location>
</feature>
<dbReference type="EMBL" id="VNFF01000004">
    <property type="protein sequence ID" value="TVU85044.1"/>
    <property type="molecule type" value="Genomic_DNA"/>
</dbReference>
<keyword evidence="3" id="KW-1185">Reference proteome</keyword>
<protein>
    <recommendedName>
        <fullName evidence="4">Transposase</fullName>
    </recommendedName>
</protein>
<evidence type="ECO:0000313" key="3">
    <source>
        <dbReference type="Proteomes" id="UP000317938"/>
    </source>
</evidence>
<dbReference type="Proteomes" id="UP000317938">
    <property type="component" value="Unassembled WGS sequence"/>
</dbReference>
<name>A0ABY3FH95_9GAMM</name>
<evidence type="ECO:0000313" key="2">
    <source>
        <dbReference type="EMBL" id="TVU85044.1"/>
    </source>
</evidence>
<dbReference type="RefSeq" id="WP_145234882.1">
    <property type="nucleotide sequence ID" value="NZ_VNFF01000004.1"/>
</dbReference>
<comment type="caution">
    <text evidence="2">The sequence shown here is derived from an EMBL/GenBank/DDBJ whole genome shotgun (WGS) entry which is preliminary data.</text>
</comment>
<accession>A0ABY3FH95</accession>
<sequence>MTKEKTLSAKEKGKLNAKKISDWLKTEPAIPIFQQKINKTAICRMHQIPKSTIETNPDLRDLFAKGGPIEKLAAKQKKLLSENSEHANSETSPDSTPEATEELKEKIDALQRRLDSITLDLASEEFLISTGRYIPKLYSGQGNS</sequence>
<feature type="compositionally biased region" description="Polar residues" evidence="1">
    <location>
        <begin position="89"/>
        <end position="98"/>
    </location>
</feature>
<evidence type="ECO:0000256" key="1">
    <source>
        <dbReference type="SAM" id="MobiDB-lite"/>
    </source>
</evidence>